<dbReference type="InParanoid" id="A0A1S3ID66"/>
<dbReference type="RefSeq" id="XP_013396098.1">
    <property type="nucleotide sequence ID" value="XM_013540644.1"/>
</dbReference>
<accession>A0A1S3ID66</accession>
<dbReference type="GO" id="GO:0000028">
    <property type="term" value="P:ribosomal small subunit assembly"/>
    <property type="evidence" value="ECO:0007669"/>
    <property type="project" value="TreeGrafter"/>
</dbReference>
<dbReference type="GO" id="GO:0022627">
    <property type="term" value="C:cytosolic small ribosomal subunit"/>
    <property type="evidence" value="ECO:0007669"/>
    <property type="project" value="TreeGrafter"/>
</dbReference>
<dbReference type="OrthoDB" id="428974at2759"/>
<evidence type="ECO:0000256" key="4">
    <source>
        <dbReference type="ARBA" id="ARBA00035143"/>
    </source>
</evidence>
<sequence length="143" mass="16028">MPGVSVKDVDQHKFTKALGAFLKKSGKLKVPEWTDLVKLARFNELSPYDDDWFYIRCASIARHLYVRAPVGVGTLTKVYGARKNNGTAPSHWCRGSASVARKCLQALEGLKMVEQDQNGGRRLSSQGRRDLDRIASQINRPKK</sequence>
<dbReference type="GO" id="GO:0003735">
    <property type="term" value="F:structural constituent of ribosome"/>
    <property type="evidence" value="ECO:0007669"/>
    <property type="project" value="InterPro"/>
</dbReference>
<evidence type="ECO:0000256" key="3">
    <source>
        <dbReference type="ARBA" id="ARBA00023274"/>
    </source>
</evidence>
<evidence type="ECO:0000256" key="5">
    <source>
        <dbReference type="ARBA" id="ARBA00035466"/>
    </source>
</evidence>
<dbReference type="SUPFAM" id="SSF46785">
    <property type="entry name" value="Winged helix' DNA-binding domain"/>
    <property type="match status" value="1"/>
</dbReference>
<evidence type="ECO:0000256" key="1">
    <source>
        <dbReference type="ARBA" id="ARBA00010014"/>
    </source>
</evidence>
<dbReference type="InterPro" id="IPR036390">
    <property type="entry name" value="WH_DNA-bd_sf"/>
</dbReference>
<protein>
    <recommendedName>
        <fullName evidence="4">Small ribosomal subunit protein eS19</fullName>
    </recommendedName>
    <alternativeName>
        <fullName evidence="5">40S ribosomal protein S19</fullName>
    </alternativeName>
</protein>
<organism evidence="6 7">
    <name type="scientific">Lingula anatina</name>
    <name type="common">Brachiopod</name>
    <name type="synonym">Lingula unguis</name>
    <dbReference type="NCBI Taxonomy" id="7574"/>
    <lineage>
        <taxon>Eukaryota</taxon>
        <taxon>Metazoa</taxon>
        <taxon>Spiralia</taxon>
        <taxon>Lophotrochozoa</taxon>
        <taxon>Brachiopoda</taxon>
        <taxon>Linguliformea</taxon>
        <taxon>Lingulata</taxon>
        <taxon>Lingulida</taxon>
        <taxon>Linguloidea</taxon>
        <taxon>Lingulidae</taxon>
        <taxon>Lingula</taxon>
    </lineage>
</organism>
<dbReference type="PANTHER" id="PTHR11710">
    <property type="entry name" value="40S RIBOSOMAL PROTEIN S19"/>
    <property type="match status" value="1"/>
</dbReference>
<dbReference type="FunCoup" id="A0A1S3ID66">
    <property type="interactions" value="1605"/>
</dbReference>
<dbReference type="FunFam" id="1.10.10.10:FF:000118">
    <property type="entry name" value="40S ribosomal protein S19"/>
    <property type="match status" value="1"/>
</dbReference>
<gene>
    <name evidence="7" type="primary">LOC106163135</name>
</gene>
<dbReference type="GO" id="GO:0006412">
    <property type="term" value="P:translation"/>
    <property type="evidence" value="ECO:0007669"/>
    <property type="project" value="InterPro"/>
</dbReference>
<evidence type="ECO:0000313" key="6">
    <source>
        <dbReference type="Proteomes" id="UP000085678"/>
    </source>
</evidence>
<comment type="similarity">
    <text evidence="1">Belongs to the eukaryotic ribosomal protein eS19 family.</text>
</comment>
<evidence type="ECO:0000256" key="2">
    <source>
        <dbReference type="ARBA" id="ARBA00022980"/>
    </source>
</evidence>
<dbReference type="STRING" id="7574.A0A1S3ID66"/>
<dbReference type="Gene3D" id="1.10.10.10">
    <property type="entry name" value="Winged helix-like DNA-binding domain superfamily/Winged helix DNA-binding domain"/>
    <property type="match status" value="1"/>
</dbReference>
<evidence type="ECO:0000313" key="7">
    <source>
        <dbReference type="RefSeq" id="XP_013396098.1"/>
    </source>
</evidence>
<keyword evidence="3" id="KW-0687">Ribonucleoprotein</keyword>
<dbReference type="GeneID" id="106163135"/>
<dbReference type="InterPro" id="IPR001266">
    <property type="entry name" value="Ribosomal_eS19"/>
</dbReference>
<dbReference type="Proteomes" id="UP000085678">
    <property type="component" value="Unplaced"/>
</dbReference>
<dbReference type="OMA" id="YYTRTAS"/>
<dbReference type="InterPro" id="IPR036388">
    <property type="entry name" value="WH-like_DNA-bd_sf"/>
</dbReference>
<name>A0A1S3ID66_LINAN</name>
<dbReference type="PANTHER" id="PTHR11710:SF0">
    <property type="entry name" value="40S RIBOSOMAL PROTEIN S19"/>
    <property type="match status" value="1"/>
</dbReference>
<dbReference type="Pfam" id="PF01090">
    <property type="entry name" value="Ribosomal_S19e"/>
    <property type="match status" value="1"/>
</dbReference>
<dbReference type="GO" id="GO:0003723">
    <property type="term" value="F:RNA binding"/>
    <property type="evidence" value="ECO:0007669"/>
    <property type="project" value="TreeGrafter"/>
</dbReference>
<dbReference type="SMART" id="SM01413">
    <property type="entry name" value="Ribosomal_S19e"/>
    <property type="match status" value="1"/>
</dbReference>
<proteinExistence type="inferred from homology"/>
<dbReference type="KEGG" id="lak:106163135"/>
<keyword evidence="6" id="KW-1185">Reference proteome</keyword>
<dbReference type="AlphaFoldDB" id="A0A1S3ID66"/>
<reference evidence="7" key="1">
    <citation type="submission" date="2025-08" db="UniProtKB">
        <authorList>
            <consortium name="RefSeq"/>
        </authorList>
    </citation>
    <scope>IDENTIFICATION</scope>
    <source>
        <tissue evidence="7">Gonads</tissue>
    </source>
</reference>
<keyword evidence="2" id="KW-0689">Ribosomal protein</keyword>